<dbReference type="SUPFAM" id="SSF53850">
    <property type="entry name" value="Periplasmic binding protein-like II"/>
    <property type="match status" value="1"/>
</dbReference>
<dbReference type="SUPFAM" id="SSF56112">
    <property type="entry name" value="Protein kinase-like (PK-like)"/>
    <property type="match status" value="1"/>
</dbReference>
<keyword evidence="6" id="KW-0472">Membrane</keyword>
<dbReference type="GO" id="GO:0009190">
    <property type="term" value="P:cyclic nucleotide biosynthetic process"/>
    <property type="evidence" value="ECO:0007669"/>
    <property type="project" value="InterPro"/>
</dbReference>
<evidence type="ECO:0000256" key="1">
    <source>
        <dbReference type="ARBA" id="ARBA00004167"/>
    </source>
</evidence>
<dbReference type="PROSITE" id="PS50011">
    <property type="entry name" value="PROTEIN_KINASE_DOM"/>
    <property type="match status" value="1"/>
</dbReference>
<dbReference type="SUPFAM" id="SSF55073">
    <property type="entry name" value="Nucleotide cyclase"/>
    <property type="match status" value="1"/>
</dbReference>
<keyword evidence="6" id="KW-0812">Transmembrane</keyword>
<dbReference type="GO" id="GO:0004672">
    <property type="term" value="F:protein kinase activity"/>
    <property type="evidence" value="ECO:0007669"/>
    <property type="project" value="InterPro"/>
</dbReference>
<dbReference type="Pfam" id="PF00211">
    <property type="entry name" value="Guanylate_cyc"/>
    <property type="match status" value="1"/>
</dbReference>
<dbReference type="PANTHER" id="PTHR42996">
    <property type="entry name" value="PHOSPHATE-BINDING PROTEIN PSTS"/>
    <property type="match status" value="1"/>
</dbReference>
<dbReference type="GO" id="GO:0035556">
    <property type="term" value="P:intracellular signal transduction"/>
    <property type="evidence" value="ECO:0007669"/>
    <property type="project" value="InterPro"/>
</dbReference>
<feature type="domain" description="Protein kinase" evidence="7">
    <location>
        <begin position="441"/>
        <end position="717"/>
    </location>
</feature>
<evidence type="ECO:0000259" key="7">
    <source>
        <dbReference type="PROSITE" id="PS50011"/>
    </source>
</evidence>
<evidence type="ECO:0000313" key="8">
    <source>
        <dbReference type="EMBL" id="KAK2156212.1"/>
    </source>
</evidence>
<keyword evidence="9" id="KW-1185">Reference proteome</keyword>
<dbReference type="InterPro" id="IPR001245">
    <property type="entry name" value="Ser-Thr/Tyr_kinase_cat_dom"/>
</dbReference>
<dbReference type="InterPro" id="IPR001054">
    <property type="entry name" value="A/G_cyclase"/>
</dbReference>
<dbReference type="Gene3D" id="3.40.190.10">
    <property type="entry name" value="Periplasmic binding protein-like II"/>
    <property type="match status" value="2"/>
</dbReference>
<evidence type="ECO:0000256" key="3">
    <source>
        <dbReference type="ARBA" id="ARBA00023239"/>
    </source>
</evidence>
<dbReference type="InterPro" id="IPR050962">
    <property type="entry name" value="Phosphate-bind_PstS"/>
</dbReference>
<gene>
    <name evidence="8" type="ORF">LSH36_219g04001</name>
</gene>
<evidence type="ECO:0000256" key="2">
    <source>
        <dbReference type="ARBA" id="ARBA00008725"/>
    </source>
</evidence>
<dbReference type="Gene3D" id="3.30.70.1230">
    <property type="entry name" value="Nucleotide cyclase"/>
    <property type="match status" value="1"/>
</dbReference>
<accession>A0AAD9JNX6</accession>
<feature type="coiled-coil region" evidence="4">
    <location>
        <begin position="729"/>
        <end position="756"/>
    </location>
</feature>
<dbReference type="EMBL" id="JAODUP010000219">
    <property type="protein sequence ID" value="KAK2156212.1"/>
    <property type="molecule type" value="Genomic_DNA"/>
</dbReference>
<keyword evidence="4" id="KW-0175">Coiled coil</keyword>
<feature type="compositionally biased region" description="Basic and acidic residues" evidence="5">
    <location>
        <begin position="852"/>
        <end position="861"/>
    </location>
</feature>
<keyword evidence="3" id="KW-0456">Lyase</keyword>
<name>A0AAD9JNX6_9ANNE</name>
<comment type="similarity">
    <text evidence="2">Belongs to the PstS family.</text>
</comment>
<comment type="subcellular location">
    <subcellularLocation>
        <location evidence="1">Membrane</location>
        <topology evidence="1">Single-pass membrane protein</topology>
    </subcellularLocation>
</comment>
<feature type="region of interest" description="Disordered" evidence="5">
    <location>
        <begin position="852"/>
        <end position="871"/>
    </location>
</feature>
<dbReference type="Pfam" id="PF07714">
    <property type="entry name" value="PK_Tyr_Ser-Thr"/>
    <property type="match status" value="1"/>
</dbReference>
<sequence length="1006" mass="114378">MVLLWPILASSKPKLSLRGAGASFPNEVYQAWMTYYTTTRLNYVSLHMSYDAVGSGTGKRRITGQEGPRIDYGGSDSLLSEDVKEEFPDIRMFPTMAGAVVIGYNIPKLHSRLVLSIPVLVSIYNGSITHWDDPRLTILNPETTFPKQRIKVLARADKSGTTSIFTSALSNEDSWRYNYGIFSQGEFGSKWPNDTITYFAHQNRGMSGLILSFRYSIGYISIADAKESDVRSALLHTNSATVVEANTSTVQLAMHEAAKHLTNAKELTTSLAQYSTRQSYPIAGLTYMIVYMTSMTNCDVALELVRYINWFLTSEEAYRICVDNNMTPLSKELAKVVSEKIVKQMSCKGDNLWQRARIEMDLEQRPDNKLLLVSVGLTTGIVLFGFTAIGIYFLSKRIKFMRKLSEREWEVNIEDILFYQVVRSGEEEEKRFVLWPSMTSLTEVDQIEDGFMILEHILHWPGKWQGITIGLRLLEIRNLKLTSQATQATLLWLKDISHANILKFYGITTLDKNHFIVSDYCSKGSLGQMLKDKKLNLTNDFKFELSLDVANGLTFLHSKDIVHGHLRSTNCLLDLRWTVKISDWEYFRLHQKIDKKTPFSLLRSQTVIDNGQSEIQDLWTAPEILKSGHNQNPTFSSDVFSFSIILFEIYSRKTPYTEYLNELPVSQILKSITKQGLRPRDDCYIPDPIRSIMSQAWSDDVHKRPTIDQVVKLLRGLNSSRKSAVNTMLEVTEIRSVVLENQLKSLNNKMKELCRVTKGLVERQIPTIFHNCFIDRLTLPDYNTDPQPAGRTITAFAAALWIQLSVCCQVQWTTLNRWYALLDNLLEKHDGTRVDLSLGSSIVLFFRSDSEHEMPKPKSSDDASGGERTIDSSETGIYQRAAKFSLELTDCNKCLFVRSKNEFVNGMKIAIHQGLVDVYLLDNVWPKCFFLGHTLETLRNMINYAVTDKVMVSSSFGELLDREGLSYHFEPNDELNETAVATFFLSENPKDSKPAAAQVHMLPVIV</sequence>
<organism evidence="8 9">
    <name type="scientific">Paralvinella palmiformis</name>
    <dbReference type="NCBI Taxonomy" id="53620"/>
    <lineage>
        <taxon>Eukaryota</taxon>
        <taxon>Metazoa</taxon>
        <taxon>Spiralia</taxon>
        <taxon>Lophotrochozoa</taxon>
        <taxon>Annelida</taxon>
        <taxon>Polychaeta</taxon>
        <taxon>Sedentaria</taxon>
        <taxon>Canalipalpata</taxon>
        <taxon>Terebellida</taxon>
        <taxon>Terebelliformia</taxon>
        <taxon>Alvinellidae</taxon>
        <taxon>Paralvinella</taxon>
    </lineage>
</organism>
<evidence type="ECO:0000256" key="6">
    <source>
        <dbReference type="SAM" id="Phobius"/>
    </source>
</evidence>
<dbReference type="Pfam" id="PF12849">
    <property type="entry name" value="PBP_like_2"/>
    <property type="match status" value="1"/>
</dbReference>
<comment type="caution">
    <text evidence="8">The sequence shown here is derived from an EMBL/GenBank/DDBJ whole genome shotgun (WGS) entry which is preliminary data.</text>
</comment>
<keyword evidence="6" id="KW-1133">Transmembrane helix</keyword>
<dbReference type="PANTHER" id="PTHR42996:SF1">
    <property type="entry name" value="PHOSPHATE-BINDING PROTEIN PSTS"/>
    <property type="match status" value="1"/>
</dbReference>
<dbReference type="Gene3D" id="1.10.510.10">
    <property type="entry name" value="Transferase(Phosphotransferase) domain 1"/>
    <property type="match status" value="1"/>
</dbReference>
<dbReference type="AlphaFoldDB" id="A0AAD9JNX6"/>
<protein>
    <recommendedName>
        <fullName evidence="7">Protein kinase domain-containing protein</fullName>
    </recommendedName>
</protein>
<dbReference type="GO" id="GO:0016020">
    <property type="term" value="C:membrane"/>
    <property type="evidence" value="ECO:0007669"/>
    <property type="project" value="UniProtKB-SubCell"/>
</dbReference>
<dbReference type="InterPro" id="IPR029787">
    <property type="entry name" value="Nucleotide_cyclase"/>
</dbReference>
<dbReference type="GO" id="GO:0016829">
    <property type="term" value="F:lyase activity"/>
    <property type="evidence" value="ECO:0007669"/>
    <property type="project" value="UniProtKB-KW"/>
</dbReference>
<evidence type="ECO:0000313" key="9">
    <source>
        <dbReference type="Proteomes" id="UP001208570"/>
    </source>
</evidence>
<dbReference type="InterPro" id="IPR000719">
    <property type="entry name" value="Prot_kinase_dom"/>
</dbReference>
<dbReference type="GO" id="GO:0005524">
    <property type="term" value="F:ATP binding"/>
    <property type="evidence" value="ECO:0007669"/>
    <property type="project" value="InterPro"/>
</dbReference>
<evidence type="ECO:0000256" key="5">
    <source>
        <dbReference type="SAM" id="MobiDB-lite"/>
    </source>
</evidence>
<dbReference type="InterPro" id="IPR011009">
    <property type="entry name" value="Kinase-like_dom_sf"/>
</dbReference>
<dbReference type="InterPro" id="IPR024370">
    <property type="entry name" value="PBP_domain"/>
</dbReference>
<dbReference type="CDD" id="cd13565">
    <property type="entry name" value="PBP2_PstS"/>
    <property type="match status" value="1"/>
</dbReference>
<evidence type="ECO:0000256" key="4">
    <source>
        <dbReference type="SAM" id="Coils"/>
    </source>
</evidence>
<dbReference type="Proteomes" id="UP001208570">
    <property type="component" value="Unassembled WGS sequence"/>
</dbReference>
<feature type="transmembrane region" description="Helical" evidence="6">
    <location>
        <begin position="370"/>
        <end position="394"/>
    </location>
</feature>
<proteinExistence type="inferred from homology"/>
<reference evidence="8" key="1">
    <citation type="journal article" date="2023" name="Mol. Biol. Evol.">
        <title>Third-Generation Sequencing Reveals the Adaptive Role of the Epigenome in Three Deep-Sea Polychaetes.</title>
        <authorList>
            <person name="Perez M."/>
            <person name="Aroh O."/>
            <person name="Sun Y."/>
            <person name="Lan Y."/>
            <person name="Juniper S.K."/>
            <person name="Young C.R."/>
            <person name="Angers B."/>
            <person name="Qian P.Y."/>
        </authorList>
    </citation>
    <scope>NUCLEOTIDE SEQUENCE</scope>
    <source>
        <strain evidence="8">P08H-3</strain>
    </source>
</reference>